<dbReference type="RefSeq" id="WP_345029143.1">
    <property type="nucleotide sequence ID" value="NZ_BAABGL010000002.1"/>
</dbReference>
<comment type="similarity">
    <text evidence="1">Belongs to the pseudomonas-type ThrB family.</text>
</comment>
<dbReference type="InterPro" id="IPR050249">
    <property type="entry name" value="Pseudomonas-type_ThrB"/>
</dbReference>
<dbReference type="PANTHER" id="PTHR21064">
    <property type="entry name" value="AMINOGLYCOSIDE PHOSPHOTRANSFERASE DOMAIN-CONTAINING PROTEIN-RELATED"/>
    <property type="match status" value="1"/>
</dbReference>
<dbReference type="Gene3D" id="3.90.1200.10">
    <property type="match status" value="1"/>
</dbReference>
<dbReference type="InterPro" id="IPR011009">
    <property type="entry name" value="Kinase-like_dom_sf"/>
</dbReference>
<evidence type="ECO:0000259" key="3">
    <source>
        <dbReference type="Pfam" id="PF01636"/>
    </source>
</evidence>
<proteinExistence type="inferred from homology"/>
<dbReference type="Pfam" id="PF01636">
    <property type="entry name" value="APH"/>
    <property type="match status" value="1"/>
</dbReference>
<comment type="caution">
    <text evidence="4">The sequence shown here is derived from an EMBL/GenBank/DDBJ whole genome shotgun (WGS) entry which is preliminary data.</text>
</comment>
<dbReference type="InterPro" id="IPR002575">
    <property type="entry name" value="Aminoglycoside_PTrfase"/>
</dbReference>
<sequence>MTRPLHSLAPEEIVGLCAAEFGVDVVFEESLPGLAAINVLLRAELGQPDRPGGSDHPEQTDAVEQAGDPGQPPARFVLKAEYPSPTMTPAHFDWVCRTQERARAAGLPVAAQVPARTPFTDPSTGESSGALALVDVDGTPAMVRLHAFLPGQEAAAARSGEYPGLAGALAARMTNALADAPAEPAPVVHPWSFVATGANVLSLCDRINALEAAGQVPQEFGTPLSADLALVRAHAQEFEQSVRPALAGLPHQVVHQDLNDSNILLSGGRVSGVIDFNDSATAPRLAELAIAAVSAMIGQSDPAAALTAAHRAYQAEAAGTSAALDPAESALVEHAALTRLALIACTWTARAITAPPEHPHARTGRARMRSTWPVLRAVLGS</sequence>
<accession>A0ABP8J0Q4</accession>
<dbReference type="SUPFAM" id="SSF56112">
    <property type="entry name" value="Protein kinase-like (PK-like)"/>
    <property type="match status" value="1"/>
</dbReference>
<feature type="region of interest" description="Disordered" evidence="2">
    <location>
        <begin position="47"/>
        <end position="74"/>
    </location>
</feature>
<feature type="domain" description="Aminoglycoside phosphotransferase" evidence="3">
    <location>
        <begin position="142"/>
        <end position="314"/>
    </location>
</feature>
<gene>
    <name evidence="4" type="ORF">GCM10023167_01900</name>
</gene>
<dbReference type="PANTHER" id="PTHR21064:SF6">
    <property type="entry name" value="AMINOGLYCOSIDE PHOSPHOTRANSFERASE DOMAIN-CONTAINING PROTEIN"/>
    <property type="match status" value="1"/>
</dbReference>
<dbReference type="EMBL" id="BAABGL010000002">
    <property type="protein sequence ID" value="GAA4382882.1"/>
    <property type="molecule type" value="Genomic_DNA"/>
</dbReference>
<organism evidence="4 5">
    <name type="scientific">Brevibacterium pityocampae</name>
    <dbReference type="NCBI Taxonomy" id="506594"/>
    <lineage>
        <taxon>Bacteria</taxon>
        <taxon>Bacillati</taxon>
        <taxon>Actinomycetota</taxon>
        <taxon>Actinomycetes</taxon>
        <taxon>Micrococcales</taxon>
        <taxon>Brevibacteriaceae</taxon>
        <taxon>Brevibacterium</taxon>
    </lineage>
</organism>
<protein>
    <recommendedName>
        <fullName evidence="3">Aminoglycoside phosphotransferase domain-containing protein</fullName>
    </recommendedName>
</protein>
<evidence type="ECO:0000313" key="5">
    <source>
        <dbReference type="Proteomes" id="UP001500642"/>
    </source>
</evidence>
<name>A0ABP8J0Q4_9MICO</name>
<dbReference type="Proteomes" id="UP001500642">
    <property type="component" value="Unassembled WGS sequence"/>
</dbReference>
<keyword evidence="5" id="KW-1185">Reference proteome</keyword>
<evidence type="ECO:0000256" key="1">
    <source>
        <dbReference type="ARBA" id="ARBA00038240"/>
    </source>
</evidence>
<evidence type="ECO:0000256" key="2">
    <source>
        <dbReference type="SAM" id="MobiDB-lite"/>
    </source>
</evidence>
<evidence type="ECO:0000313" key="4">
    <source>
        <dbReference type="EMBL" id="GAA4382882.1"/>
    </source>
</evidence>
<reference evidence="5" key="1">
    <citation type="journal article" date="2019" name="Int. J. Syst. Evol. Microbiol.">
        <title>The Global Catalogue of Microorganisms (GCM) 10K type strain sequencing project: providing services to taxonomists for standard genome sequencing and annotation.</title>
        <authorList>
            <consortium name="The Broad Institute Genomics Platform"/>
            <consortium name="The Broad Institute Genome Sequencing Center for Infectious Disease"/>
            <person name="Wu L."/>
            <person name="Ma J."/>
        </authorList>
    </citation>
    <scope>NUCLEOTIDE SEQUENCE [LARGE SCALE GENOMIC DNA]</scope>
    <source>
        <strain evidence="5">JCM 17808</strain>
    </source>
</reference>